<evidence type="ECO:0000256" key="1">
    <source>
        <dbReference type="SAM" id="SignalP"/>
    </source>
</evidence>
<evidence type="ECO:0000313" key="4">
    <source>
        <dbReference type="Proteomes" id="UP000321525"/>
    </source>
</evidence>
<reference evidence="3 5" key="1">
    <citation type="submission" date="2019-07" db="EMBL/GenBank/DDBJ databases">
        <title>Genomes of sea-ice associated Colwellia species.</title>
        <authorList>
            <person name="Bowman J.P."/>
        </authorList>
    </citation>
    <scope>NUCLEOTIDE SEQUENCE [LARGE SCALE GENOMIC DNA]</scope>
    <source>
        <strain evidence="2 4">ACAM 607</strain>
        <strain evidence="3 5">IC036</strain>
    </source>
</reference>
<dbReference type="InterPro" id="IPR011990">
    <property type="entry name" value="TPR-like_helical_dom_sf"/>
</dbReference>
<dbReference type="Gene3D" id="1.25.40.10">
    <property type="entry name" value="Tetratricopeptide repeat domain"/>
    <property type="match status" value="2"/>
</dbReference>
<comment type="caution">
    <text evidence="3">The sequence shown here is derived from an EMBL/GenBank/DDBJ whole genome shotgun (WGS) entry which is preliminary data.</text>
</comment>
<protein>
    <submittedName>
        <fullName evidence="3">Tetratricopeptide repeat protein</fullName>
    </submittedName>
</protein>
<keyword evidence="4" id="KW-1185">Reference proteome</keyword>
<accession>A0A5C6QNQ2</accession>
<dbReference type="RefSeq" id="WP_146798992.1">
    <property type="nucleotide sequence ID" value="NZ_VOLP01000008.1"/>
</dbReference>
<dbReference type="EMBL" id="VOLR01000007">
    <property type="protein sequence ID" value="TWX61090.1"/>
    <property type="molecule type" value="Genomic_DNA"/>
</dbReference>
<sequence>MTKITTLKRKALSCFAIALLFNAPVILNQNIGGNIAYAQSSAKSGKKITSVKVPAMRNRVYTQLARAQKLADEGNGLEGFDVLDEVQDRIESLNSYERAMLWNFYGFMYYGNDDVASAIDSFEQVIKEKAIPETLRLSTLYSLAQLSMQMQNFPQSLKFLALWQATNDKVITDTQKVLFAQVHYQNKDYQQSLNYVSQAIEQSIAANEVPKESWLVLQRANYFELKRPIEVTGVIENLVRYYNKPKYWLQLSAMYGETGQEDKQLAVMESAWQAGYVTQSTDIVTLVQLYRFHNVPIKAANLLAEAIDSGQVIAQEKYLEMLANAYIAAKDDEKSIPVLIKAAEISETGKFDAALAQTYLNLEKWQLAINSANEALSRGGLDSEVSLGHMHLAKGMAEFNLQNFDQSLSAFKQAKKIKSSAKTAKQWFLYVEKEQRAKQNLAMLN</sequence>
<feature type="chain" id="PRO_5022839461" evidence="1">
    <location>
        <begin position="29"/>
        <end position="445"/>
    </location>
</feature>
<keyword evidence="1" id="KW-0732">Signal</keyword>
<evidence type="ECO:0000313" key="2">
    <source>
        <dbReference type="EMBL" id="TWX61090.1"/>
    </source>
</evidence>
<dbReference type="OrthoDB" id="5574348at2"/>
<organism evidence="3 5">
    <name type="scientific">Colwellia hornerae</name>
    <dbReference type="NCBI Taxonomy" id="89402"/>
    <lineage>
        <taxon>Bacteria</taxon>
        <taxon>Pseudomonadati</taxon>
        <taxon>Pseudomonadota</taxon>
        <taxon>Gammaproteobacteria</taxon>
        <taxon>Alteromonadales</taxon>
        <taxon>Colwelliaceae</taxon>
        <taxon>Colwellia</taxon>
    </lineage>
</organism>
<dbReference type="Proteomes" id="UP000321525">
    <property type="component" value="Unassembled WGS sequence"/>
</dbReference>
<evidence type="ECO:0000313" key="5">
    <source>
        <dbReference type="Proteomes" id="UP000321917"/>
    </source>
</evidence>
<dbReference type="AlphaFoldDB" id="A0A5C6QNQ2"/>
<dbReference type="SUPFAM" id="SSF81901">
    <property type="entry name" value="HCP-like"/>
    <property type="match status" value="1"/>
</dbReference>
<feature type="signal peptide" evidence="1">
    <location>
        <begin position="1"/>
        <end position="28"/>
    </location>
</feature>
<dbReference type="Proteomes" id="UP000321917">
    <property type="component" value="Unassembled WGS sequence"/>
</dbReference>
<dbReference type="EMBL" id="VOLQ01000005">
    <property type="protein sequence ID" value="TWX70343.1"/>
    <property type="molecule type" value="Genomic_DNA"/>
</dbReference>
<gene>
    <name evidence="2" type="ORF">ESZ26_06820</name>
    <name evidence="3" type="ORF">ESZ27_04310</name>
</gene>
<name>A0A5C6QNQ2_9GAMM</name>
<proteinExistence type="predicted"/>
<evidence type="ECO:0000313" key="3">
    <source>
        <dbReference type="EMBL" id="TWX70343.1"/>
    </source>
</evidence>